<evidence type="ECO:0000313" key="3">
    <source>
        <dbReference type="Proteomes" id="UP001439008"/>
    </source>
</evidence>
<feature type="non-terminal residue" evidence="2">
    <location>
        <position position="1"/>
    </location>
</feature>
<gene>
    <name evidence="2" type="ORF">MHBO_004621</name>
</gene>
<keyword evidence="3" id="KW-1185">Reference proteome</keyword>
<comment type="caution">
    <text evidence="2">The sequence shown here is derived from an EMBL/GenBank/DDBJ whole genome shotgun (WGS) entry which is preliminary data.</text>
</comment>
<protein>
    <recommendedName>
        <fullName evidence="1">DZIP3-like HEPN domain-containing protein</fullName>
    </recommendedName>
</protein>
<dbReference type="Proteomes" id="UP001439008">
    <property type="component" value="Unassembled WGS sequence"/>
</dbReference>
<evidence type="ECO:0000259" key="1">
    <source>
        <dbReference type="Pfam" id="PF18738"/>
    </source>
</evidence>
<proteinExistence type="predicted"/>
<feature type="domain" description="DZIP3-like HEPN" evidence="1">
    <location>
        <begin position="5"/>
        <end position="78"/>
    </location>
</feature>
<name>A0ABV2ATS9_9EUKA</name>
<dbReference type="InterPro" id="IPR041249">
    <property type="entry name" value="HEPN_DZIP3"/>
</dbReference>
<sequence length="147" mass="17083">KDRAVYSKDFDISQMYLILRKTGVISNPTNGWNKRPLDQHTEASDDMERIHLNRNVLVHCPTRRIDTTEFNNVALDLSVVCIRFDKTFKTCSIFLDFHRKRFISVIIKVHPDFLTKCYVRNNLSDSTNVFVSPAAANFDKEVIDCKI</sequence>
<dbReference type="EMBL" id="JBDODL010004583">
    <property type="protein sequence ID" value="MES1923083.1"/>
    <property type="molecule type" value="Genomic_DNA"/>
</dbReference>
<accession>A0ABV2ATS9</accession>
<evidence type="ECO:0000313" key="2">
    <source>
        <dbReference type="EMBL" id="MES1923083.1"/>
    </source>
</evidence>
<organism evidence="2 3">
    <name type="scientific">Bonamia ostreae</name>
    <dbReference type="NCBI Taxonomy" id="126728"/>
    <lineage>
        <taxon>Eukaryota</taxon>
        <taxon>Sar</taxon>
        <taxon>Rhizaria</taxon>
        <taxon>Endomyxa</taxon>
        <taxon>Ascetosporea</taxon>
        <taxon>Haplosporida</taxon>
        <taxon>Bonamia</taxon>
    </lineage>
</organism>
<reference evidence="2 3" key="1">
    <citation type="journal article" date="2024" name="BMC Biol.">
        <title>Comparative genomics of Ascetosporea gives new insight into the evolutionary basis for animal parasitism in Rhizaria.</title>
        <authorList>
            <person name="Hiltunen Thoren M."/>
            <person name="Onut-Brannstrom I."/>
            <person name="Alfjorden A."/>
            <person name="Peckova H."/>
            <person name="Swords F."/>
            <person name="Hooper C."/>
            <person name="Holzer A.S."/>
            <person name="Bass D."/>
            <person name="Burki F."/>
        </authorList>
    </citation>
    <scope>NUCLEOTIDE SEQUENCE [LARGE SCALE GENOMIC DNA]</scope>
    <source>
        <strain evidence="2">20-A016</strain>
    </source>
</reference>
<dbReference type="Pfam" id="PF18738">
    <property type="entry name" value="HEPN_DZIP3"/>
    <property type="match status" value="1"/>
</dbReference>